<dbReference type="EMBL" id="JBBMQO010000010">
    <property type="protein sequence ID" value="MEM5503039.1"/>
    <property type="molecule type" value="Genomic_DNA"/>
</dbReference>
<organism evidence="1 2">
    <name type="scientific">Ahrensia kielensis</name>
    <dbReference type="NCBI Taxonomy" id="76980"/>
    <lineage>
        <taxon>Bacteria</taxon>
        <taxon>Pseudomonadati</taxon>
        <taxon>Pseudomonadota</taxon>
        <taxon>Alphaproteobacteria</taxon>
        <taxon>Hyphomicrobiales</taxon>
        <taxon>Ahrensiaceae</taxon>
        <taxon>Ahrensia</taxon>
    </lineage>
</organism>
<accession>A0ABU9TBA0</accession>
<dbReference type="RefSeq" id="WP_342849234.1">
    <property type="nucleotide sequence ID" value="NZ_JBBMQO010000010.1"/>
</dbReference>
<reference evidence="1 2" key="1">
    <citation type="submission" date="2024-03" db="EMBL/GenBank/DDBJ databases">
        <title>Community enrichment and isolation of bacterial strains for fucoidan degradation.</title>
        <authorList>
            <person name="Sichert A."/>
        </authorList>
    </citation>
    <scope>NUCLEOTIDE SEQUENCE [LARGE SCALE GENOMIC DNA]</scope>
    <source>
        <strain evidence="1 2">AS62</strain>
    </source>
</reference>
<name>A0ABU9TBA0_9HYPH</name>
<dbReference type="Proteomes" id="UP001477870">
    <property type="component" value="Unassembled WGS sequence"/>
</dbReference>
<comment type="caution">
    <text evidence="1">The sequence shown here is derived from an EMBL/GenBank/DDBJ whole genome shotgun (WGS) entry which is preliminary data.</text>
</comment>
<evidence type="ECO:0000313" key="1">
    <source>
        <dbReference type="EMBL" id="MEM5503039.1"/>
    </source>
</evidence>
<evidence type="ECO:0000313" key="2">
    <source>
        <dbReference type="Proteomes" id="UP001477870"/>
    </source>
</evidence>
<gene>
    <name evidence="1" type="ORF">WNY59_15735</name>
</gene>
<sequence>MGLFSDANDLLGDLVEANTEIVNNDVLGADGLLGDVPDLVEDTLTDEEAGVIGGMMDGVTNVTEVMDGLIEDLTS</sequence>
<keyword evidence="2" id="KW-1185">Reference proteome</keyword>
<protein>
    <submittedName>
        <fullName evidence="1">Uncharacterized protein</fullName>
    </submittedName>
</protein>
<proteinExistence type="predicted"/>